<feature type="region of interest" description="Disordered" evidence="1">
    <location>
        <begin position="16"/>
        <end position="133"/>
    </location>
</feature>
<feature type="compositionally biased region" description="Polar residues" evidence="1">
    <location>
        <begin position="105"/>
        <end position="125"/>
    </location>
</feature>
<name>A0A0L0UK28_9BASI</name>
<accession>A0A0L0UK28</accession>
<evidence type="ECO:0000313" key="2">
    <source>
        <dbReference type="EMBL" id="KNE87393.1"/>
    </source>
</evidence>
<protein>
    <submittedName>
        <fullName evidence="2">Uncharacterized protein</fullName>
    </submittedName>
</protein>
<reference evidence="3" key="1">
    <citation type="submission" date="2014-03" db="EMBL/GenBank/DDBJ databases">
        <title>The Genome Sequence of Puccinia striiformis f. sp. tritici PST-78.</title>
        <authorList>
            <consortium name="The Broad Institute Genome Sequencing Platform"/>
            <person name="Cuomo C."/>
            <person name="Hulbert S."/>
            <person name="Chen X."/>
            <person name="Walker B."/>
            <person name="Young S.K."/>
            <person name="Zeng Q."/>
            <person name="Gargeya S."/>
            <person name="Fitzgerald M."/>
            <person name="Haas B."/>
            <person name="Abouelleil A."/>
            <person name="Alvarado L."/>
            <person name="Arachchi H.M."/>
            <person name="Berlin A.M."/>
            <person name="Chapman S.B."/>
            <person name="Goldberg J."/>
            <person name="Griggs A."/>
            <person name="Gujja S."/>
            <person name="Hansen M."/>
            <person name="Howarth C."/>
            <person name="Imamovic A."/>
            <person name="Larimer J."/>
            <person name="McCowan C."/>
            <person name="Montmayeur A."/>
            <person name="Murphy C."/>
            <person name="Neiman D."/>
            <person name="Pearson M."/>
            <person name="Priest M."/>
            <person name="Roberts A."/>
            <person name="Saif S."/>
            <person name="Shea T."/>
            <person name="Sisk P."/>
            <person name="Sykes S."/>
            <person name="Wortman J."/>
            <person name="Nusbaum C."/>
            <person name="Birren B."/>
        </authorList>
    </citation>
    <scope>NUCLEOTIDE SEQUENCE [LARGE SCALE GENOMIC DNA]</scope>
    <source>
        <strain evidence="3">race PST-78</strain>
    </source>
</reference>
<evidence type="ECO:0000256" key="1">
    <source>
        <dbReference type="SAM" id="MobiDB-lite"/>
    </source>
</evidence>
<keyword evidence="3" id="KW-1185">Reference proteome</keyword>
<sequence length="133" mass="14542">HNINIIITIVKYKTTTNEPHHHHHHHHHHPPAAPRSVPNLYQQAQISQNSFSSTQTNQLDHSNQSLPSHLSPARSRSGSLRQPNKSIPPPLRLTGHGEPLPRAYQSGNSATTRSQPASTTTASSLPPNPNLAA</sequence>
<dbReference type="Proteomes" id="UP000054564">
    <property type="component" value="Unassembled WGS sequence"/>
</dbReference>
<comment type="caution">
    <text evidence="2">The sequence shown here is derived from an EMBL/GenBank/DDBJ whole genome shotgun (WGS) entry which is preliminary data.</text>
</comment>
<gene>
    <name evidence="2" type="ORF">PSTG_19222</name>
</gene>
<feature type="compositionally biased region" description="Basic residues" evidence="1">
    <location>
        <begin position="20"/>
        <end position="30"/>
    </location>
</feature>
<feature type="non-terminal residue" evidence="2">
    <location>
        <position position="1"/>
    </location>
</feature>
<dbReference type="AlphaFoldDB" id="A0A0L0UK28"/>
<dbReference type="EMBL" id="AJIL01005560">
    <property type="protein sequence ID" value="KNE87393.1"/>
    <property type="molecule type" value="Genomic_DNA"/>
</dbReference>
<feature type="compositionally biased region" description="Polar residues" evidence="1">
    <location>
        <begin position="59"/>
        <end position="85"/>
    </location>
</feature>
<feature type="compositionally biased region" description="Low complexity" evidence="1">
    <location>
        <begin position="45"/>
        <end position="58"/>
    </location>
</feature>
<evidence type="ECO:0000313" key="3">
    <source>
        <dbReference type="Proteomes" id="UP000054564"/>
    </source>
</evidence>
<proteinExistence type="predicted"/>
<organism evidence="2 3">
    <name type="scientific">Puccinia striiformis f. sp. tritici PST-78</name>
    <dbReference type="NCBI Taxonomy" id="1165861"/>
    <lineage>
        <taxon>Eukaryota</taxon>
        <taxon>Fungi</taxon>
        <taxon>Dikarya</taxon>
        <taxon>Basidiomycota</taxon>
        <taxon>Pucciniomycotina</taxon>
        <taxon>Pucciniomycetes</taxon>
        <taxon>Pucciniales</taxon>
        <taxon>Pucciniaceae</taxon>
        <taxon>Puccinia</taxon>
    </lineage>
</organism>